<reference evidence="2" key="1">
    <citation type="submission" date="2017-09" db="EMBL/GenBank/DDBJ databases">
        <title>Depth-based differentiation of microbial function through sediment-hosted aquifers and enrichment of novel symbionts in the deep terrestrial subsurface.</title>
        <authorList>
            <person name="Probst A.J."/>
            <person name="Ladd B."/>
            <person name="Jarett J.K."/>
            <person name="Geller-Mcgrath D.E."/>
            <person name="Sieber C.M.K."/>
            <person name="Emerson J.B."/>
            <person name="Anantharaman K."/>
            <person name="Thomas B.C."/>
            <person name="Malmstrom R."/>
            <person name="Stieglmeier M."/>
            <person name="Klingl A."/>
            <person name="Woyke T."/>
            <person name="Ryan C.M."/>
            <person name="Banfield J.F."/>
        </authorList>
    </citation>
    <scope>NUCLEOTIDE SEQUENCE [LARGE SCALE GENOMIC DNA]</scope>
</reference>
<dbReference type="AlphaFoldDB" id="A0A2M6X0H9"/>
<dbReference type="Proteomes" id="UP000230731">
    <property type="component" value="Unassembled WGS sequence"/>
</dbReference>
<organism evidence="1 2">
    <name type="scientific">Candidatus Andersenbacteria bacterium CG10_big_fil_rev_8_21_14_0_10_54_11</name>
    <dbReference type="NCBI Taxonomy" id="1974485"/>
    <lineage>
        <taxon>Bacteria</taxon>
        <taxon>Candidatus Anderseniibacteriota</taxon>
    </lineage>
</organism>
<proteinExistence type="predicted"/>
<name>A0A2M6X0H9_9BACT</name>
<sequence length="63" mass="7154">MSRCLGTDAIDVVVLDTARGSELKYAIVARGRLLHRQEPYQVLVEPAIMNEYFDFRSLLERAG</sequence>
<dbReference type="EMBL" id="PEZP01000001">
    <property type="protein sequence ID" value="PIT98571.1"/>
    <property type="molecule type" value="Genomic_DNA"/>
</dbReference>
<evidence type="ECO:0000313" key="2">
    <source>
        <dbReference type="Proteomes" id="UP000230731"/>
    </source>
</evidence>
<protein>
    <submittedName>
        <fullName evidence="1">Uncharacterized protein</fullName>
    </submittedName>
</protein>
<comment type="caution">
    <text evidence="1">The sequence shown here is derived from an EMBL/GenBank/DDBJ whole genome shotgun (WGS) entry which is preliminary data.</text>
</comment>
<gene>
    <name evidence="1" type="ORF">COT71_00130</name>
</gene>
<evidence type="ECO:0000313" key="1">
    <source>
        <dbReference type="EMBL" id="PIT98571.1"/>
    </source>
</evidence>
<accession>A0A2M6X0H9</accession>